<evidence type="ECO:0000313" key="2">
    <source>
        <dbReference type="EMBL" id="CAD7627084.1"/>
    </source>
</evidence>
<dbReference type="OrthoDB" id="6415400at2759"/>
<dbReference type="GO" id="GO:0022008">
    <property type="term" value="P:neurogenesis"/>
    <property type="evidence" value="ECO:0007669"/>
    <property type="project" value="TreeGrafter"/>
</dbReference>
<keyword evidence="3" id="KW-1185">Reference proteome</keyword>
<gene>
    <name evidence="2" type="ORF">OSB1V03_LOCUS7514</name>
</gene>
<name>A0A7R9KPR5_9ACAR</name>
<dbReference type="PROSITE" id="PS50097">
    <property type="entry name" value="BTB"/>
    <property type="match status" value="1"/>
</dbReference>
<evidence type="ECO:0000259" key="1">
    <source>
        <dbReference type="PROSITE" id="PS50097"/>
    </source>
</evidence>
<dbReference type="AlphaFoldDB" id="A0A7R9KPR5"/>
<dbReference type="Gene3D" id="3.30.710.10">
    <property type="entry name" value="Potassium Channel Kv1.1, Chain A"/>
    <property type="match status" value="1"/>
</dbReference>
<evidence type="ECO:0000313" key="3">
    <source>
        <dbReference type="Proteomes" id="UP000759131"/>
    </source>
</evidence>
<protein>
    <recommendedName>
        <fullName evidence="1">BTB domain-containing protein</fullName>
    </recommendedName>
</protein>
<dbReference type="Pfam" id="PF07707">
    <property type="entry name" value="BACK"/>
    <property type="match status" value="1"/>
</dbReference>
<feature type="non-terminal residue" evidence="2">
    <location>
        <position position="1"/>
    </location>
</feature>
<dbReference type="Gene3D" id="1.25.40.420">
    <property type="match status" value="1"/>
</dbReference>
<dbReference type="EMBL" id="OC858990">
    <property type="protein sequence ID" value="CAD7627084.1"/>
    <property type="molecule type" value="Genomic_DNA"/>
</dbReference>
<dbReference type="SUPFAM" id="SSF54695">
    <property type="entry name" value="POZ domain"/>
    <property type="match status" value="1"/>
</dbReference>
<reference evidence="2" key="1">
    <citation type="submission" date="2020-11" db="EMBL/GenBank/DDBJ databases">
        <authorList>
            <person name="Tran Van P."/>
        </authorList>
    </citation>
    <scope>NUCLEOTIDE SEQUENCE</scope>
</reference>
<dbReference type="GO" id="GO:0005829">
    <property type="term" value="C:cytosol"/>
    <property type="evidence" value="ECO:0007669"/>
    <property type="project" value="TreeGrafter"/>
</dbReference>
<dbReference type="Pfam" id="PF00651">
    <property type="entry name" value="BTB"/>
    <property type="match status" value="1"/>
</dbReference>
<proteinExistence type="predicted"/>
<dbReference type="InterPro" id="IPR011333">
    <property type="entry name" value="SKP1/BTB/POZ_sf"/>
</dbReference>
<dbReference type="Proteomes" id="UP000759131">
    <property type="component" value="Unassembled WGS sequence"/>
</dbReference>
<dbReference type="EMBL" id="CAJPIZ010004415">
    <property type="protein sequence ID" value="CAG2107514.1"/>
    <property type="molecule type" value="Genomic_DNA"/>
</dbReference>
<dbReference type="InterPro" id="IPR000210">
    <property type="entry name" value="BTB/POZ_dom"/>
</dbReference>
<accession>A0A7R9KPR5</accession>
<dbReference type="PANTHER" id="PTHR45774:SF4">
    <property type="entry name" value="AXUNDEAD, ISOFORM F"/>
    <property type="match status" value="1"/>
</dbReference>
<organism evidence="2">
    <name type="scientific">Medioppia subpectinata</name>
    <dbReference type="NCBI Taxonomy" id="1979941"/>
    <lineage>
        <taxon>Eukaryota</taxon>
        <taxon>Metazoa</taxon>
        <taxon>Ecdysozoa</taxon>
        <taxon>Arthropoda</taxon>
        <taxon>Chelicerata</taxon>
        <taxon>Arachnida</taxon>
        <taxon>Acari</taxon>
        <taxon>Acariformes</taxon>
        <taxon>Sarcoptiformes</taxon>
        <taxon>Oribatida</taxon>
        <taxon>Brachypylina</taxon>
        <taxon>Oppioidea</taxon>
        <taxon>Oppiidae</taxon>
        <taxon>Medioppia</taxon>
    </lineage>
</organism>
<sequence length="408" mass="44930">PMAPNESSVVVTHQPSAPSPGLVLFNSEEQSDIVFLVGEDEANIWRFPAHSFIVENASPIFKAIVDSTDRSSAAVDRQITKKINYCKPEIFRIILRHIYTAEISITSVPNALTLFTAGNQFLLNDLCRLCLTFLYDNCSVDNVLEMLSHFSQFSYLRPTFLDPDLQSFVGSGGGMGSPVHCNRQSSIQFADNCDNILNELITRCYYTLDRSAAVILMSDGFANLDHDLVVKILSRDTLDVPSEWVVFESIRRWSCQQCTRQCREMSGENMRAVLGKALYCPRYLTMSVDEFVRGPHASDLLSDGERQALLARLTGDTQVPMPVHLTGRKLDVRRRFVERPSLEGRLAAAADQPSSSMGLAADSVSANGAASNANVGSNAGIIAKKKSTSKKLLNGLGDLVICVIRLLD</sequence>
<dbReference type="InterPro" id="IPR011705">
    <property type="entry name" value="BACK"/>
</dbReference>
<feature type="domain" description="BTB" evidence="1">
    <location>
        <begin position="31"/>
        <end position="107"/>
    </location>
</feature>
<dbReference type="SMART" id="SM00225">
    <property type="entry name" value="BTB"/>
    <property type="match status" value="1"/>
</dbReference>
<dbReference type="PANTHER" id="PTHR45774">
    <property type="entry name" value="BTB/POZ DOMAIN-CONTAINING"/>
    <property type="match status" value="1"/>
</dbReference>